<evidence type="ECO:0000313" key="3">
    <source>
        <dbReference type="Proteomes" id="UP000290289"/>
    </source>
</evidence>
<feature type="chain" id="PRO_5019798284" evidence="1">
    <location>
        <begin position="22"/>
        <end position="98"/>
    </location>
</feature>
<dbReference type="AlphaFoldDB" id="A0A498J693"/>
<reference evidence="2 3" key="1">
    <citation type="submission" date="2018-10" db="EMBL/GenBank/DDBJ databases">
        <title>A high-quality apple genome assembly.</title>
        <authorList>
            <person name="Hu J."/>
        </authorList>
    </citation>
    <scope>NUCLEOTIDE SEQUENCE [LARGE SCALE GENOMIC DNA]</scope>
    <source>
        <strain evidence="3">cv. HFTH1</strain>
        <tissue evidence="2">Young leaf</tissue>
    </source>
</reference>
<organism evidence="2 3">
    <name type="scientific">Malus domestica</name>
    <name type="common">Apple</name>
    <name type="synonym">Pyrus malus</name>
    <dbReference type="NCBI Taxonomy" id="3750"/>
    <lineage>
        <taxon>Eukaryota</taxon>
        <taxon>Viridiplantae</taxon>
        <taxon>Streptophyta</taxon>
        <taxon>Embryophyta</taxon>
        <taxon>Tracheophyta</taxon>
        <taxon>Spermatophyta</taxon>
        <taxon>Magnoliopsida</taxon>
        <taxon>eudicotyledons</taxon>
        <taxon>Gunneridae</taxon>
        <taxon>Pentapetalae</taxon>
        <taxon>rosids</taxon>
        <taxon>fabids</taxon>
        <taxon>Rosales</taxon>
        <taxon>Rosaceae</taxon>
        <taxon>Amygdaloideae</taxon>
        <taxon>Maleae</taxon>
        <taxon>Malus</taxon>
    </lineage>
</organism>
<protein>
    <submittedName>
        <fullName evidence="2">Uncharacterized protein</fullName>
    </submittedName>
</protein>
<keyword evidence="1" id="KW-0732">Signal</keyword>
<gene>
    <name evidence="2" type="ORF">DVH24_032622</name>
</gene>
<evidence type="ECO:0000313" key="2">
    <source>
        <dbReference type="EMBL" id="RXH90265.1"/>
    </source>
</evidence>
<evidence type="ECO:0000256" key="1">
    <source>
        <dbReference type="SAM" id="SignalP"/>
    </source>
</evidence>
<comment type="caution">
    <text evidence="2">The sequence shown here is derived from an EMBL/GenBank/DDBJ whole genome shotgun (WGS) entry which is preliminary data.</text>
</comment>
<dbReference type="EMBL" id="RDQH01000335">
    <property type="protein sequence ID" value="RXH90265.1"/>
    <property type="molecule type" value="Genomic_DNA"/>
</dbReference>
<dbReference type="Gene3D" id="1.10.510.10">
    <property type="entry name" value="Transferase(Phosphotransferase) domain 1"/>
    <property type="match status" value="1"/>
</dbReference>
<proteinExistence type="predicted"/>
<feature type="signal peptide" evidence="1">
    <location>
        <begin position="1"/>
        <end position="21"/>
    </location>
</feature>
<sequence length="98" mass="10780">IGGSLGVLLLLAALWWLYKEGNKGQVEAIACLARRCLDLNGKRRPTMNEVAMELEEIQNPVDRSSVQQNYEEVEYVGKEVTGPWDDVSASTGSAVDNI</sequence>
<keyword evidence="3" id="KW-1185">Reference proteome</keyword>
<feature type="non-terminal residue" evidence="2">
    <location>
        <position position="1"/>
    </location>
</feature>
<accession>A0A498J693</accession>
<name>A0A498J693_MALDO</name>
<dbReference type="Proteomes" id="UP000290289">
    <property type="component" value="Chromosome 9"/>
</dbReference>